<protein>
    <submittedName>
        <fullName evidence="2">Uncharacterized protein</fullName>
    </submittedName>
</protein>
<feature type="compositionally biased region" description="Basic and acidic residues" evidence="1">
    <location>
        <begin position="46"/>
        <end position="67"/>
    </location>
</feature>
<dbReference type="Proteomes" id="UP000045706">
    <property type="component" value="Unassembled WGS sequence"/>
</dbReference>
<accession>A0A0G4N1Q5</accession>
<sequence>MYHADKKAPGKSINIRQGVWRTTKSASTFKTSGLDKGSGKTLSAELKNRTESKKMQEKEEPPRLSER</sequence>
<feature type="region of interest" description="Disordered" evidence="1">
    <location>
        <begin position="1"/>
        <end position="67"/>
    </location>
</feature>
<gene>
    <name evidence="2" type="ORF">BN1723_015693</name>
</gene>
<proteinExistence type="predicted"/>
<evidence type="ECO:0000313" key="3">
    <source>
        <dbReference type="Proteomes" id="UP000045706"/>
    </source>
</evidence>
<evidence type="ECO:0000256" key="1">
    <source>
        <dbReference type="SAM" id="MobiDB-lite"/>
    </source>
</evidence>
<dbReference type="AlphaFoldDB" id="A0A0G4N1Q5"/>
<organism evidence="2 3">
    <name type="scientific">Verticillium longisporum</name>
    <name type="common">Verticillium dahliae var. longisporum</name>
    <dbReference type="NCBI Taxonomy" id="100787"/>
    <lineage>
        <taxon>Eukaryota</taxon>
        <taxon>Fungi</taxon>
        <taxon>Dikarya</taxon>
        <taxon>Ascomycota</taxon>
        <taxon>Pezizomycotina</taxon>
        <taxon>Sordariomycetes</taxon>
        <taxon>Hypocreomycetidae</taxon>
        <taxon>Glomerellales</taxon>
        <taxon>Plectosphaerellaceae</taxon>
        <taxon>Verticillium</taxon>
    </lineage>
</organism>
<feature type="compositionally biased region" description="Polar residues" evidence="1">
    <location>
        <begin position="20"/>
        <end position="31"/>
    </location>
</feature>
<reference evidence="3" key="1">
    <citation type="submission" date="2015-05" db="EMBL/GenBank/DDBJ databases">
        <authorList>
            <person name="Fogelqvist Johan"/>
        </authorList>
    </citation>
    <scope>NUCLEOTIDE SEQUENCE [LARGE SCALE GENOMIC DNA]</scope>
</reference>
<name>A0A0G4N1Q5_VERLO</name>
<evidence type="ECO:0000313" key="2">
    <source>
        <dbReference type="EMBL" id="CRK40264.1"/>
    </source>
</evidence>
<dbReference type="EMBL" id="CVQI01032008">
    <property type="protein sequence ID" value="CRK40264.1"/>
    <property type="molecule type" value="Genomic_DNA"/>
</dbReference>